<dbReference type="InParanoid" id="A0A078APF6"/>
<dbReference type="AlphaFoldDB" id="A0A078APF6"/>
<keyword evidence="1" id="KW-0812">Transmembrane</keyword>
<evidence type="ECO:0000256" key="1">
    <source>
        <dbReference type="SAM" id="Phobius"/>
    </source>
</evidence>
<sequence length="557" mass="65969">MIDLVRRADRYGETVGFKYRGKNQHQTFMGGFLTLMQASWVIALFFILLYDIKIFLQTIFLGLQNDIQLVGLLESNWACISDFEANIQGQDMSLVQNFLNIKVELCQNRSESGISIPDSESLDCASNEEIMQFVNKVQFMVAFVNKYFDADDFSQSIKSEVNIQFYNPVYGFNQVQQLNLQLNQLNVKDNPFLDILTLKEYEFLKISAQKTTYAAQQPGSQDVFNLYLMCDQQEISIEQSVYTIISIFTIIGGYHNFLTFFFRFLNSTFKRQIFYWDLMNNIFYFHQDASKSKYHQHDRKCQFDKEILKHEIAKRVQDKKYEGMRDVCQFFYLKFKKRASKKYNYYQNGSKKLDKILDIGYIIKIIKQTQMGVKLLLNKSQYISLQFMSYNTIHPQQINYQRKNTLADLDNFRFKKALNEMNHNFDRLSCHYDRHINRTIINNICHIKKRRKSLLKQQKSKTNISERILLLNQDENSNSIRNIDESPQIRFHQASNLGQIFSNELSKVKHLQKQNRLKNSNNFSDQVIPFDQTPISHERVHTNTQTEFSKFRLKNEI</sequence>
<dbReference type="PANTHER" id="PTHR31398">
    <property type="entry name" value="MEIOTIC NUCLEAR DIVISION PROTEIN 1 HOMOLOG"/>
    <property type="match status" value="1"/>
</dbReference>
<organism evidence="2 3">
    <name type="scientific">Stylonychia lemnae</name>
    <name type="common">Ciliate</name>
    <dbReference type="NCBI Taxonomy" id="5949"/>
    <lineage>
        <taxon>Eukaryota</taxon>
        <taxon>Sar</taxon>
        <taxon>Alveolata</taxon>
        <taxon>Ciliophora</taxon>
        <taxon>Intramacronucleata</taxon>
        <taxon>Spirotrichea</taxon>
        <taxon>Stichotrichia</taxon>
        <taxon>Sporadotrichida</taxon>
        <taxon>Oxytrichidae</taxon>
        <taxon>Stylonychinae</taxon>
        <taxon>Stylonychia</taxon>
    </lineage>
</organism>
<dbReference type="EMBL" id="CCKQ01011629">
    <property type="protein sequence ID" value="CDW83197.1"/>
    <property type="molecule type" value="Genomic_DNA"/>
</dbReference>
<keyword evidence="3" id="KW-1185">Reference proteome</keyword>
<name>A0A078APF6_STYLE</name>
<keyword evidence="1" id="KW-1133">Transmembrane helix</keyword>
<dbReference type="PANTHER" id="PTHR31398:SF0">
    <property type="entry name" value="MEIOTIC NUCLEAR DIVISION PROTEIN 1 HOMOLOG"/>
    <property type="match status" value="1"/>
</dbReference>
<accession>A0A078APF6</accession>
<proteinExistence type="predicted"/>
<keyword evidence="1" id="KW-0472">Membrane</keyword>
<gene>
    <name evidence="2" type="primary">Contig6340.g6793</name>
    <name evidence="2" type="ORF">STYLEM_12239</name>
</gene>
<reference evidence="2 3" key="1">
    <citation type="submission" date="2014-06" db="EMBL/GenBank/DDBJ databases">
        <authorList>
            <person name="Swart Estienne"/>
        </authorList>
    </citation>
    <scope>NUCLEOTIDE SEQUENCE [LARGE SCALE GENOMIC DNA]</scope>
    <source>
        <strain evidence="2 3">130c</strain>
    </source>
</reference>
<dbReference type="GO" id="GO:0005634">
    <property type="term" value="C:nucleus"/>
    <property type="evidence" value="ECO:0007669"/>
    <property type="project" value="TreeGrafter"/>
</dbReference>
<evidence type="ECO:0008006" key="4">
    <source>
        <dbReference type="Google" id="ProtNLM"/>
    </source>
</evidence>
<dbReference type="GO" id="GO:0007131">
    <property type="term" value="P:reciprocal meiotic recombination"/>
    <property type="evidence" value="ECO:0007669"/>
    <property type="project" value="TreeGrafter"/>
</dbReference>
<evidence type="ECO:0000313" key="2">
    <source>
        <dbReference type="EMBL" id="CDW83197.1"/>
    </source>
</evidence>
<feature type="transmembrane region" description="Helical" evidence="1">
    <location>
        <begin position="28"/>
        <end position="50"/>
    </location>
</feature>
<protein>
    <recommendedName>
        <fullName evidence="4">Transmembrane protein</fullName>
    </recommendedName>
</protein>
<dbReference type="Proteomes" id="UP000039865">
    <property type="component" value="Unassembled WGS sequence"/>
</dbReference>
<evidence type="ECO:0000313" key="3">
    <source>
        <dbReference type="Proteomes" id="UP000039865"/>
    </source>
</evidence>